<keyword evidence="2" id="KW-0479">Metal-binding</keyword>
<evidence type="ECO:0000256" key="3">
    <source>
        <dbReference type="ARBA" id="ARBA00022737"/>
    </source>
</evidence>
<feature type="domain" description="B box-type" evidence="9">
    <location>
        <begin position="158"/>
        <end position="200"/>
    </location>
</feature>
<dbReference type="CDD" id="cd19756">
    <property type="entry name" value="Bbox2"/>
    <property type="match status" value="1"/>
</dbReference>
<proteinExistence type="predicted"/>
<accession>A0ABM0M275</accession>
<dbReference type="InterPro" id="IPR000315">
    <property type="entry name" value="Znf_B-box"/>
</dbReference>
<dbReference type="Gene3D" id="3.30.40.10">
    <property type="entry name" value="Zinc/RING finger domain, C3HC4 (zinc finger)"/>
    <property type="match status" value="1"/>
</dbReference>
<dbReference type="Pfam" id="PF00643">
    <property type="entry name" value="zf-B_box"/>
    <property type="match status" value="1"/>
</dbReference>
<dbReference type="PROSITE" id="PS51125">
    <property type="entry name" value="NHL"/>
    <property type="match status" value="1"/>
</dbReference>
<evidence type="ECO:0000256" key="2">
    <source>
        <dbReference type="ARBA" id="ARBA00022723"/>
    </source>
</evidence>
<evidence type="ECO:0000259" key="9">
    <source>
        <dbReference type="PROSITE" id="PS50119"/>
    </source>
</evidence>
<protein>
    <submittedName>
        <fullName evidence="11">E3 ubiquitin-protein ligase TRIM71-like</fullName>
    </submittedName>
</protein>
<dbReference type="RefSeq" id="XP_006814116.1">
    <property type="nucleotide sequence ID" value="XM_006814053.1"/>
</dbReference>
<dbReference type="InterPro" id="IPR011042">
    <property type="entry name" value="6-blade_b-propeller_TolB-like"/>
</dbReference>
<feature type="repeat" description="NHL" evidence="7">
    <location>
        <begin position="526"/>
        <end position="569"/>
    </location>
</feature>
<dbReference type="SUPFAM" id="SSF57845">
    <property type="entry name" value="B-box zinc-binding domain"/>
    <property type="match status" value="1"/>
</dbReference>
<dbReference type="InterPro" id="IPR027370">
    <property type="entry name" value="Znf-RING_euk"/>
</dbReference>
<dbReference type="InterPro" id="IPR021978">
    <property type="entry name" value="PML-like_CC"/>
</dbReference>
<dbReference type="InterPro" id="IPR017907">
    <property type="entry name" value="Znf_RING_CS"/>
</dbReference>
<dbReference type="Proteomes" id="UP000694865">
    <property type="component" value="Unplaced"/>
</dbReference>
<keyword evidence="3" id="KW-0677">Repeat</keyword>
<dbReference type="InterPro" id="IPR047153">
    <property type="entry name" value="TRIM45/56/19-like"/>
</dbReference>
<dbReference type="SUPFAM" id="SSF57850">
    <property type="entry name" value="RING/U-box"/>
    <property type="match status" value="1"/>
</dbReference>
<keyword evidence="10" id="KW-1185">Reference proteome</keyword>
<dbReference type="Gene3D" id="2.120.10.30">
    <property type="entry name" value="TolB, C-terminal domain"/>
    <property type="match status" value="2"/>
</dbReference>
<organism evidence="10 11">
    <name type="scientific">Saccoglossus kowalevskii</name>
    <name type="common">Acorn worm</name>
    <dbReference type="NCBI Taxonomy" id="10224"/>
    <lineage>
        <taxon>Eukaryota</taxon>
        <taxon>Metazoa</taxon>
        <taxon>Hemichordata</taxon>
        <taxon>Enteropneusta</taxon>
        <taxon>Harrimaniidae</taxon>
        <taxon>Saccoglossus</taxon>
    </lineage>
</organism>
<dbReference type="InterPro" id="IPR001841">
    <property type="entry name" value="Znf_RING"/>
</dbReference>
<keyword evidence="4 6" id="KW-0863">Zinc-finger</keyword>
<keyword evidence="5" id="KW-0862">Zinc</keyword>
<dbReference type="GeneID" id="102809024"/>
<reference evidence="11" key="1">
    <citation type="submission" date="2025-08" db="UniProtKB">
        <authorList>
            <consortium name="RefSeq"/>
        </authorList>
    </citation>
    <scope>IDENTIFICATION</scope>
    <source>
        <tissue evidence="11">Testes</tissue>
    </source>
</reference>
<dbReference type="PANTHER" id="PTHR25462:SF296">
    <property type="entry name" value="MEIOTIC P26, ISOFORM F"/>
    <property type="match status" value="1"/>
</dbReference>
<dbReference type="PROSITE" id="PS50089">
    <property type="entry name" value="ZF_RING_2"/>
    <property type="match status" value="1"/>
</dbReference>
<dbReference type="SMART" id="SM00184">
    <property type="entry name" value="RING"/>
    <property type="match status" value="1"/>
</dbReference>
<evidence type="ECO:0000256" key="6">
    <source>
        <dbReference type="PROSITE-ProRule" id="PRU00024"/>
    </source>
</evidence>
<name>A0ABM0M275_SACKO</name>
<dbReference type="SMART" id="SM00336">
    <property type="entry name" value="BBOX"/>
    <property type="match status" value="2"/>
</dbReference>
<dbReference type="Pfam" id="PF13445">
    <property type="entry name" value="zf-RING_UBOX"/>
    <property type="match status" value="1"/>
</dbReference>
<dbReference type="Pfam" id="PF01436">
    <property type="entry name" value="NHL"/>
    <property type="match status" value="2"/>
</dbReference>
<dbReference type="PANTHER" id="PTHR25462">
    <property type="entry name" value="BONUS, ISOFORM C-RELATED"/>
    <property type="match status" value="1"/>
</dbReference>
<dbReference type="Pfam" id="PF12126">
    <property type="entry name" value="PML_CC"/>
    <property type="match status" value="1"/>
</dbReference>
<evidence type="ECO:0000256" key="1">
    <source>
        <dbReference type="ARBA" id="ARBA00022553"/>
    </source>
</evidence>
<dbReference type="CDD" id="cd05819">
    <property type="entry name" value="NHL"/>
    <property type="match status" value="1"/>
</dbReference>
<gene>
    <name evidence="11" type="primary">LOC102809024</name>
</gene>
<sequence length="659" mass="73977">MTSPSGSFVPGFLQCPVCCRLFTSPKRLPCGHSYCRHCLTTSMNKKGIVVNCRECSYQYKSPSDGINGVPDNTLLCDLLHLSEALTTRPRRHICDGVIGCDVCSPEDNVAIRFCTSAGCSLFLCRTCYKQHKKNVSHEMINVENIAKSFQGHSSHDLTRDRFCIKHSGRRLSLFCKTCRVPICEVCKENEHTSEHNIEKTTDISRKRKAELTKFVTKMRQKRPEVDKFRECVRDLNRQLDADRDEAEKDIRDFVGLLIDTIHDKERALLEELESKHRGDKELVAHALGRSDKTLNKLSLCIDLASRVIDEQNEINFMTLEGGVRNTLQELLDEQVLPTFCTSGVCIEFDPNTSFKTLIHVENIGTLANTKLISNIDIPVPERTIFSARQREPSFELDATIGCDGIVEGTFTSPHGLSFTQEGVLVVADKDNARIQMIDQSGGCAASRVHDRLDPVDVTVIDSYKIAVTDSNNNKIRICSYHGELITSFSALNLMEPRGICFHANGNLYVTNSDCIQVFSIQGHVIKTIGGKRNSRPGYFDDPWFMAVNSKGNLLVCDTGNHRIQVLNARGEYLTEFGKSSDVTLKTPRGIAVDRMDNVYVTFDHCVHMFGPDGAYVCRVDKDEDGLKWPVGIAVRHESDVTKIYVSDAMNNCIRIFKNK</sequence>
<feature type="domain" description="RING-type" evidence="8">
    <location>
        <begin position="15"/>
        <end position="56"/>
    </location>
</feature>
<evidence type="ECO:0000259" key="8">
    <source>
        <dbReference type="PROSITE" id="PS50089"/>
    </source>
</evidence>
<dbReference type="PROSITE" id="PS50119">
    <property type="entry name" value="ZF_BBOX"/>
    <property type="match status" value="1"/>
</dbReference>
<keyword evidence="1" id="KW-0597">Phosphoprotein</keyword>
<dbReference type="InterPro" id="IPR013083">
    <property type="entry name" value="Znf_RING/FYVE/PHD"/>
</dbReference>
<dbReference type="PROSITE" id="PS00518">
    <property type="entry name" value="ZF_RING_1"/>
    <property type="match status" value="1"/>
</dbReference>
<evidence type="ECO:0000256" key="7">
    <source>
        <dbReference type="PROSITE-ProRule" id="PRU00504"/>
    </source>
</evidence>
<evidence type="ECO:0000313" key="10">
    <source>
        <dbReference type="Proteomes" id="UP000694865"/>
    </source>
</evidence>
<evidence type="ECO:0000313" key="11">
    <source>
        <dbReference type="RefSeq" id="XP_006814116.1"/>
    </source>
</evidence>
<evidence type="ECO:0000256" key="4">
    <source>
        <dbReference type="ARBA" id="ARBA00022771"/>
    </source>
</evidence>
<dbReference type="InterPro" id="IPR001258">
    <property type="entry name" value="NHL_repeat"/>
</dbReference>
<evidence type="ECO:0000256" key="5">
    <source>
        <dbReference type="ARBA" id="ARBA00022833"/>
    </source>
</evidence>
<dbReference type="Gene3D" id="3.30.160.60">
    <property type="entry name" value="Classic Zinc Finger"/>
    <property type="match status" value="1"/>
</dbReference>
<dbReference type="SUPFAM" id="SSF101898">
    <property type="entry name" value="NHL repeat"/>
    <property type="match status" value="1"/>
</dbReference>